<gene>
    <name evidence="1" type="ORF">DEM27_01395</name>
</gene>
<reference evidence="1 2" key="1">
    <citation type="submission" date="2018-05" db="EMBL/GenBank/DDBJ databases">
        <title>The draft genome of strain NS-104.</title>
        <authorList>
            <person name="Hang P."/>
            <person name="Jiang J."/>
        </authorList>
    </citation>
    <scope>NUCLEOTIDE SEQUENCE [LARGE SCALE GENOMIC DNA]</scope>
    <source>
        <strain evidence="1 2">NS-104</strain>
    </source>
</reference>
<proteinExistence type="predicted"/>
<protein>
    <submittedName>
        <fullName evidence="1">Uncharacterized protein</fullName>
    </submittedName>
</protein>
<comment type="caution">
    <text evidence="1">The sequence shown here is derived from an EMBL/GenBank/DDBJ whole genome shotgun (WGS) entry which is preliminary data.</text>
</comment>
<organism evidence="1 2">
    <name type="scientific">Metarhizobium album</name>
    <dbReference type="NCBI Taxonomy" id="2182425"/>
    <lineage>
        <taxon>Bacteria</taxon>
        <taxon>Pseudomonadati</taxon>
        <taxon>Pseudomonadota</taxon>
        <taxon>Alphaproteobacteria</taxon>
        <taxon>Hyphomicrobiales</taxon>
        <taxon>Rhizobiaceae</taxon>
        <taxon>Metarhizobium</taxon>
    </lineage>
</organism>
<name>A0A2U2DX31_9HYPH</name>
<accession>A0A2U2DX31</accession>
<evidence type="ECO:0000313" key="1">
    <source>
        <dbReference type="EMBL" id="PWE57878.1"/>
    </source>
</evidence>
<dbReference type="EMBL" id="QFBC01000001">
    <property type="protein sequence ID" value="PWE57878.1"/>
    <property type="molecule type" value="Genomic_DNA"/>
</dbReference>
<dbReference type="AlphaFoldDB" id="A0A2U2DX31"/>
<sequence>MPDCAPGNCEIASGAWYCTIGKTVKRSLFKYEVSGLSYRQGVDHLYPPLFVTLSDVEKPLGRARRSSFCQGNSMAPVTRSEMETIK</sequence>
<keyword evidence="2" id="KW-1185">Reference proteome</keyword>
<evidence type="ECO:0000313" key="2">
    <source>
        <dbReference type="Proteomes" id="UP000245252"/>
    </source>
</evidence>
<dbReference type="Proteomes" id="UP000245252">
    <property type="component" value="Unassembled WGS sequence"/>
</dbReference>